<organism evidence="2 3">
    <name type="scientific">Dimargaris cristalligena</name>
    <dbReference type="NCBI Taxonomy" id="215637"/>
    <lineage>
        <taxon>Eukaryota</taxon>
        <taxon>Fungi</taxon>
        <taxon>Fungi incertae sedis</taxon>
        <taxon>Zoopagomycota</taxon>
        <taxon>Kickxellomycotina</taxon>
        <taxon>Dimargaritomycetes</taxon>
        <taxon>Dimargaritales</taxon>
        <taxon>Dimargaritaceae</taxon>
        <taxon>Dimargaris</taxon>
    </lineage>
</organism>
<proteinExistence type="predicted"/>
<dbReference type="Gene3D" id="1.20.1280.50">
    <property type="match status" value="1"/>
</dbReference>
<dbReference type="Pfam" id="PF12937">
    <property type="entry name" value="F-box-like"/>
    <property type="match status" value="1"/>
</dbReference>
<evidence type="ECO:0000313" key="2">
    <source>
        <dbReference type="EMBL" id="RKP38204.1"/>
    </source>
</evidence>
<protein>
    <recommendedName>
        <fullName evidence="1">F-box domain-containing protein</fullName>
    </recommendedName>
</protein>
<evidence type="ECO:0000259" key="1">
    <source>
        <dbReference type="PROSITE" id="PS50181"/>
    </source>
</evidence>
<feature type="domain" description="F-box" evidence="1">
    <location>
        <begin position="20"/>
        <end position="66"/>
    </location>
</feature>
<dbReference type="InterPro" id="IPR001810">
    <property type="entry name" value="F-box_dom"/>
</dbReference>
<reference evidence="3" key="1">
    <citation type="journal article" date="2018" name="Nat. Microbiol.">
        <title>Leveraging single-cell genomics to expand the fungal tree of life.</title>
        <authorList>
            <person name="Ahrendt S.R."/>
            <person name="Quandt C.A."/>
            <person name="Ciobanu D."/>
            <person name="Clum A."/>
            <person name="Salamov A."/>
            <person name="Andreopoulos B."/>
            <person name="Cheng J.F."/>
            <person name="Woyke T."/>
            <person name="Pelin A."/>
            <person name="Henrissat B."/>
            <person name="Reynolds N.K."/>
            <person name="Benny G.L."/>
            <person name="Smith M.E."/>
            <person name="James T.Y."/>
            <person name="Grigoriev I.V."/>
        </authorList>
    </citation>
    <scope>NUCLEOTIDE SEQUENCE [LARGE SCALE GENOMIC DNA]</scope>
    <source>
        <strain evidence="3">RSA 468</strain>
    </source>
</reference>
<gene>
    <name evidence="2" type="ORF">BJ085DRAFT_31656</name>
</gene>
<dbReference type="Proteomes" id="UP000268162">
    <property type="component" value="Unassembled WGS sequence"/>
</dbReference>
<dbReference type="EMBL" id="ML002393">
    <property type="protein sequence ID" value="RKP38204.1"/>
    <property type="molecule type" value="Genomic_DNA"/>
</dbReference>
<dbReference type="OrthoDB" id="61110at2759"/>
<sequence length="269" mass="30872">MASPQAQPRSAHLSTLKPAPRLFNCLPEDILYRLTRYLGEHDIISLTQTSRHLYDLTQEESFWYPLSIRKFDKIMRHQGSCRLAFLKSRDLKFSCAQSCDHQAPNGRIIVTPHPEIADLQLLTVLCANNFKIAAMFPSVPAGVYQIVWQVYITDETAGFRDINFRSFVYKRNEMYNRSQHDYRPKENLFTRFPKEKITSIISPQPIVVMPDQEYSTVIAETISIGFNWKSNILMIEPVSNSFVSVALRPISPQADNGIGMLHSQLGFRS</sequence>
<dbReference type="PROSITE" id="PS50181">
    <property type="entry name" value="FBOX"/>
    <property type="match status" value="1"/>
</dbReference>
<name>A0A4P9ZX09_9FUNG</name>
<keyword evidence="3" id="KW-1185">Reference proteome</keyword>
<evidence type="ECO:0000313" key="3">
    <source>
        <dbReference type="Proteomes" id="UP000268162"/>
    </source>
</evidence>
<dbReference type="SUPFAM" id="SSF81383">
    <property type="entry name" value="F-box domain"/>
    <property type="match status" value="1"/>
</dbReference>
<accession>A0A4P9ZX09</accession>
<dbReference type="InterPro" id="IPR036047">
    <property type="entry name" value="F-box-like_dom_sf"/>
</dbReference>
<dbReference type="AlphaFoldDB" id="A0A4P9ZX09"/>